<dbReference type="SMART" id="SM00225">
    <property type="entry name" value="BTB"/>
    <property type="match status" value="1"/>
</dbReference>
<evidence type="ECO:0000313" key="4">
    <source>
        <dbReference type="Proteomes" id="UP000683360"/>
    </source>
</evidence>
<organism evidence="3 4">
    <name type="scientific">Mytilus edulis</name>
    <name type="common">Blue mussel</name>
    <dbReference type="NCBI Taxonomy" id="6550"/>
    <lineage>
        <taxon>Eukaryota</taxon>
        <taxon>Metazoa</taxon>
        <taxon>Spiralia</taxon>
        <taxon>Lophotrochozoa</taxon>
        <taxon>Mollusca</taxon>
        <taxon>Bivalvia</taxon>
        <taxon>Autobranchia</taxon>
        <taxon>Pteriomorphia</taxon>
        <taxon>Mytilida</taxon>
        <taxon>Mytiloidea</taxon>
        <taxon>Mytilidae</taxon>
        <taxon>Mytilinae</taxon>
        <taxon>Mytilus</taxon>
    </lineage>
</organism>
<dbReference type="GO" id="GO:0022008">
    <property type="term" value="P:neurogenesis"/>
    <property type="evidence" value="ECO:0007669"/>
    <property type="project" value="TreeGrafter"/>
</dbReference>
<keyword evidence="4" id="KW-1185">Reference proteome</keyword>
<feature type="compositionally biased region" description="Basic and acidic residues" evidence="1">
    <location>
        <begin position="339"/>
        <end position="364"/>
    </location>
</feature>
<dbReference type="InterPro" id="IPR011333">
    <property type="entry name" value="SKP1/BTB/POZ_sf"/>
</dbReference>
<dbReference type="CDD" id="cd18186">
    <property type="entry name" value="BTB_POZ_ZBTB_KLHL-like"/>
    <property type="match status" value="1"/>
</dbReference>
<dbReference type="PANTHER" id="PTHR45774:SF3">
    <property type="entry name" value="BTB (POZ) DOMAIN-CONTAINING 2B-RELATED"/>
    <property type="match status" value="1"/>
</dbReference>
<dbReference type="Gene3D" id="3.30.710.10">
    <property type="entry name" value="Potassium Channel Kv1.1, Chain A"/>
    <property type="match status" value="1"/>
</dbReference>
<proteinExistence type="predicted"/>
<dbReference type="SUPFAM" id="SSF54695">
    <property type="entry name" value="POZ domain"/>
    <property type="match status" value="1"/>
</dbReference>
<name>A0A8S3T7B0_MYTED</name>
<dbReference type="Pfam" id="PF00651">
    <property type="entry name" value="BTB"/>
    <property type="match status" value="1"/>
</dbReference>
<evidence type="ECO:0000313" key="3">
    <source>
        <dbReference type="EMBL" id="CAG2226334.1"/>
    </source>
</evidence>
<dbReference type="AlphaFoldDB" id="A0A8S3T7B0"/>
<feature type="region of interest" description="Disordered" evidence="1">
    <location>
        <begin position="277"/>
        <end position="403"/>
    </location>
</feature>
<evidence type="ECO:0000256" key="1">
    <source>
        <dbReference type="SAM" id="MobiDB-lite"/>
    </source>
</evidence>
<gene>
    <name evidence="3" type="ORF">MEDL_39431</name>
</gene>
<dbReference type="OrthoDB" id="624345at2759"/>
<dbReference type="InterPro" id="IPR000210">
    <property type="entry name" value="BTB/POZ_dom"/>
</dbReference>
<reference evidence="3" key="1">
    <citation type="submission" date="2021-03" db="EMBL/GenBank/DDBJ databases">
        <authorList>
            <person name="Bekaert M."/>
        </authorList>
    </citation>
    <scope>NUCLEOTIDE SEQUENCE</scope>
</reference>
<comment type="caution">
    <text evidence="3">The sequence shown here is derived from an EMBL/GenBank/DDBJ whole genome shotgun (WGS) entry which is preliminary data.</text>
</comment>
<feature type="compositionally biased region" description="Basic and acidic residues" evidence="1">
    <location>
        <begin position="391"/>
        <end position="400"/>
    </location>
</feature>
<dbReference type="GO" id="GO:0005829">
    <property type="term" value="C:cytosol"/>
    <property type="evidence" value="ECO:0007669"/>
    <property type="project" value="TreeGrafter"/>
</dbReference>
<evidence type="ECO:0000259" key="2">
    <source>
        <dbReference type="PROSITE" id="PS50097"/>
    </source>
</evidence>
<feature type="compositionally biased region" description="Polar residues" evidence="1">
    <location>
        <begin position="375"/>
        <end position="389"/>
    </location>
</feature>
<dbReference type="PANTHER" id="PTHR45774">
    <property type="entry name" value="BTB/POZ DOMAIN-CONTAINING"/>
    <property type="match status" value="1"/>
</dbReference>
<feature type="domain" description="BTB" evidence="2">
    <location>
        <begin position="31"/>
        <end position="87"/>
    </location>
</feature>
<accession>A0A8S3T7B0</accession>
<dbReference type="EMBL" id="CAJPWZ010001893">
    <property type="protein sequence ID" value="CAG2226334.1"/>
    <property type="molecule type" value="Genomic_DNA"/>
</dbReference>
<protein>
    <submittedName>
        <fullName evidence="3">BTBD3_6</fullName>
    </submittedName>
</protein>
<dbReference type="PROSITE" id="PS50097">
    <property type="entry name" value="BTB"/>
    <property type="match status" value="1"/>
</dbReference>
<dbReference type="Proteomes" id="UP000683360">
    <property type="component" value="Unassembled WGS sequence"/>
</dbReference>
<sequence length="463" mass="52892">MSSTKDESPDWREAKSLSECMMYTLKSEIKCDVTFKIGEDKTPVKAHKYILSTRSQVFHTMFEGPMSETGDIDIPDIDTNTFDLILENRALHAFMRWMEMQCQINNRETNGENMREIANKLLYLVRFPEVDMMYFSENVSKSGVLNSNKIISIYQSHFGEKNDLFPNKPRNPYGKKQFRSVANRFSEMHLNKLSTGLHTISFYTSRDIWGGHITGTATSDIIDWKQVQTQDVMVKNWIDMVKKEQKPANEDSILKRQYHHLKIIEGILYRQVETDDYTEPPVQREKPVPKSRLKKKQTTPVISIRPESQGVHSDESSDEEPLELVIVKHDASSDTTITEEQHDDSTVTDKTEDSDSDGDAHSQEATDMEAEGTETESVIRSASTVTSSPEPVRRSTRERQQPAWMRSGTFDLSKSVGTPVSDSEWYKKVQFITSLAGTHLFRDLQSEAAKTILDIVKAPSAKK</sequence>